<reference evidence="13 14" key="1">
    <citation type="journal article" date="2019" name="Sci. Rep.">
        <title>Comparative genomics of chytrid fungi reveal insights into the obligate biotrophic and pathogenic lifestyle of Synchytrium endobioticum.</title>
        <authorList>
            <person name="van de Vossenberg B.T.L.H."/>
            <person name="Warris S."/>
            <person name="Nguyen H.D.T."/>
            <person name="van Gent-Pelzer M.P.E."/>
            <person name="Joly D.L."/>
            <person name="van de Geest H.C."/>
            <person name="Bonants P.J.M."/>
            <person name="Smith D.S."/>
            <person name="Levesque C.A."/>
            <person name="van der Lee T.A.J."/>
        </authorList>
    </citation>
    <scope>NUCLEOTIDE SEQUENCE [LARGE SCALE GENOMIC DNA]</scope>
    <source>
        <strain evidence="13 14">MB42</strain>
    </source>
</reference>
<evidence type="ECO:0000256" key="4">
    <source>
        <dbReference type="ARBA" id="ARBA00022741"/>
    </source>
</evidence>
<evidence type="ECO:0000259" key="12">
    <source>
        <dbReference type="SMART" id="SM01016"/>
    </source>
</evidence>
<dbReference type="InterPro" id="IPR001278">
    <property type="entry name" value="Arg-tRNA-ligase"/>
</dbReference>
<dbReference type="GO" id="GO:0032543">
    <property type="term" value="P:mitochondrial translation"/>
    <property type="evidence" value="ECO:0007669"/>
    <property type="project" value="TreeGrafter"/>
</dbReference>
<keyword evidence="6 10" id="KW-0648">Protein biosynthesis</keyword>
<dbReference type="GO" id="GO:0005739">
    <property type="term" value="C:mitochondrion"/>
    <property type="evidence" value="ECO:0007669"/>
    <property type="project" value="TreeGrafter"/>
</dbReference>
<keyword evidence="7 10" id="KW-0030">Aminoacyl-tRNA synthetase</keyword>
<dbReference type="InterPro" id="IPR008909">
    <property type="entry name" value="DALR_anticod-bd"/>
</dbReference>
<dbReference type="SUPFAM" id="SSF47323">
    <property type="entry name" value="Anticodon-binding domain of a subclass of class I aminoacyl-tRNA synthetases"/>
    <property type="match status" value="1"/>
</dbReference>
<keyword evidence="3 10" id="KW-0436">Ligase</keyword>
<evidence type="ECO:0000259" key="11">
    <source>
        <dbReference type="SMART" id="SM00836"/>
    </source>
</evidence>
<dbReference type="FunFam" id="3.40.50.620:FF:000058">
    <property type="entry name" value="Mitochondrial arginyl-tRNA synthetase"/>
    <property type="match status" value="1"/>
</dbReference>
<dbReference type="AlphaFoldDB" id="A0A507DTA3"/>
<evidence type="ECO:0000256" key="2">
    <source>
        <dbReference type="ARBA" id="ARBA00012837"/>
    </source>
</evidence>
<evidence type="ECO:0000256" key="5">
    <source>
        <dbReference type="ARBA" id="ARBA00022840"/>
    </source>
</evidence>
<dbReference type="PANTHER" id="PTHR11956:SF11">
    <property type="entry name" value="ARGININE--TRNA LIGASE, MITOCHONDRIAL-RELATED"/>
    <property type="match status" value="1"/>
</dbReference>
<evidence type="ECO:0000256" key="1">
    <source>
        <dbReference type="ARBA" id="ARBA00005594"/>
    </source>
</evidence>
<gene>
    <name evidence="13" type="primary">SENM57</name>
    <name evidence="13" type="ORF">SeMB42_g00057</name>
</gene>
<proteinExistence type="inferred from homology"/>
<evidence type="ECO:0000256" key="8">
    <source>
        <dbReference type="ARBA" id="ARBA00033033"/>
    </source>
</evidence>
<comment type="catalytic activity">
    <reaction evidence="9">
        <text>tRNA(Arg) + L-arginine + ATP = L-arginyl-tRNA(Arg) + AMP + diphosphate</text>
        <dbReference type="Rhea" id="RHEA:20301"/>
        <dbReference type="Rhea" id="RHEA-COMP:9658"/>
        <dbReference type="Rhea" id="RHEA-COMP:9673"/>
        <dbReference type="ChEBI" id="CHEBI:30616"/>
        <dbReference type="ChEBI" id="CHEBI:32682"/>
        <dbReference type="ChEBI" id="CHEBI:33019"/>
        <dbReference type="ChEBI" id="CHEBI:78442"/>
        <dbReference type="ChEBI" id="CHEBI:78513"/>
        <dbReference type="ChEBI" id="CHEBI:456215"/>
        <dbReference type="EC" id="6.1.1.19"/>
    </reaction>
</comment>
<dbReference type="InterPro" id="IPR035684">
    <property type="entry name" value="ArgRS_core"/>
</dbReference>
<dbReference type="STRING" id="286115.A0A507DTA3"/>
<dbReference type="Proteomes" id="UP000317494">
    <property type="component" value="Unassembled WGS sequence"/>
</dbReference>
<dbReference type="SUPFAM" id="SSF52374">
    <property type="entry name" value="Nucleotidylyl transferase"/>
    <property type="match status" value="1"/>
</dbReference>
<evidence type="ECO:0000256" key="9">
    <source>
        <dbReference type="ARBA" id="ARBA00049339"/>
    </source>
</evidence>
<dbReference type="PROSITE" id="PS00178">
    <property type="entry name" value="AA_TRNA_LIGASE_I"/>
    <property type="match status" value="1"/>
</dbReference>
<evidence type="ECO:0000313" key="13">
    <source>
        <dbReference type="EMBL" id="TPX54979.1"/>
    </source>
</evidence>
<keyword evidence="4 10" id="KW-0547">Nucleotide-binding</keyword>
<dbReference type="GO" id="GO:0005524">
    <property type="term" value="F:ATP binding"/>
    <property type="evidence" value="ECO:0007669"/>
    <property type="project" value="UniProtKB-KW"/>
</dbReference>
<dbReference type="EC" id="6.1.1.19" evidence="2"/>
<dbReference type="PANTHER" id="PTHR11956">
    <property type="entry name" value="ARGINYL-TRNA SYNTHETASE"/>
    <property type="match status" value="1"/>
</dbReference>
<comment type="caution">
    <text evidence="13">The sequence shown here is derived from an EMBL/GenBank/DDBJ whole genome shotgun (WGS) entry which is preliminary data.</text>
</comment>
<evidence type="ECO:0000256" key="7">
    <source>
        <dbReference type="ARBA" id="ARBA00023146"/>
    </source>
</evidence>
<dbReference type="PRINTS" id="PR01038">
    <property type="entry name" value="TRNASYNTHARG"/>
</dbReference>
<dbReference type="InterPro" id="IPR009080">
    <property type="entry name" value="tRNAsynth_Ia_anticodon-bd"/>
</dbReference>
<evidence type="ECO:0000256" key="3">
    <source>
        <dbReference type="ARBA" id="ARBA00022598"/>
    </source>
</evidence>
<accession>A0A507DTA3</accession>
<sequence>MRHILHRAIETRTAVTPSTSFKSYYHRHRSLIGTDIGFGMAPASSSSTSTESVAFLTFSPNSIPYAEVASFYHAREAQLNGPRLRIGLKSDILAPATLTVRDSSQPNEKTTITGKPDIVRFIARAFHGQNGSLYHRYSPSVQDQIDSWLDAVKPHSKQAIAIDKLVSTINSAHGFLVDGVEDLTIADFMVWDFIKRSVRTESYSDNRANGHVNGVSSQSFDSWLNRVENTASTQRALRDIESALRSVNHLELFRHAVAVQVSAILGTPYDKIRSIVEVPGDPRNGDLAVPIPRLQLPGNPVDISKQIAEKVRTNEYITSCKAMGPFLNFSINRDLLRDRIIPQVIELGSQYGRNASGFGKLAISEFSSPNIAKPFHLGHLRSTIIGNFVKNILEANGWATVAINYLGDWGKQYGVLAVGFEKYGCQEQLKADPIRHLFDVYVKINKDMGKVKEASIYKEINEAARAYFKRMEEGEASAIAIWQQMRDMSIEAYKKAYGRINIDFDVYSGESQYSLAEMNDVLNELRSMGLLEVSEGAELVDLESHGCGKALITKSDGSMLYLSRDIAAAIDRYNHYHFDQMYYVVANQQDLHFRQLFTVLSMMGKPWAKQCVHISFGMIKSNDGNMSSRNGTVVFLEDILNNVKEEMHDVMRANEVKYQQVENPEQTADIVGQSAVMIQDMSARRGKDYEFNMDRMLAFEGDTGPYLQYAHARLCSIERRSGLELPAKLPLAHLQNDKEMGPVIDMISQLPDVIVEASKNLEPSTIVTYLMKLSHSISSALDKLRECETAKPDKAQNEV</sequence>
<dbReference type="Gene3D" id="1.10.730.10">
    <property type="entry name" value="Isoleucyl-tRNA Synthetase, Domain 1"/>
    <property type="match status" value="1"/>
</dbReference>
<dbReference type="InterPro" id="IPR005148">
    <property type="entry name" value="Arg-tRNA-synth_N"/>
</dbReference>
<organism evidence="13 14">
    <name type="scientific">Synchytrium endobioticum</name>
    <dbReference type="NCBI Taxonomy" id="286115"/>
    <lineage>
        <taxon>Eukaryota</taxon>
        <taxon>Fungi</taxon>
        <taxon>Fungi incertae sedis</taxon>
        <taxon>Chytridiomycota</taxon>
        <taxon>Chytridiomycota incertae sedis</taxon>
        <taxon>Chytridiomycetes</taxon>
        <taxon>Synchytriales</taxon>
        <taxon>Synchytriaceae</taxon>
        <taxon>Synchytrium</taxon>
    </lineage>
</organism>
<feature type="domain" description="DALR anticodon binding" evidence="11">
    <location>
        <begin position="707"/>
        <end position="799"/>
    </location>
</feature>
<feature type="domain" description="Arginyl tRNA synthetase N-terminal" evidence="12">
    <location>
        <begin position="251"/>
        <end position="331"/>
    </location>
</feature>
<dbReference type="SMART" id="SM00836">
    <property type="entry name" value="DALR_1"/>
    <property type="match status" value="1"/>
</dbReference>
<evidence type="ECO:0000256" key="10">
    <source>
        <dbReference type="RuleBase" id="RU363038"/>
    </source>
</evidence>
<dbReference type="EMBL" id="QEAN01000001">
    <property type="protein sequence ID" value="TPX54979.1"/>
    <property type="molecule type" value="Genomic_DNA"/>
</dbReference>
<keyword evidence="14" id="KW-1185">Reference proteome</keyword>
<comment type="similarity">
    <text evidence="1 10">Belongs to the class-I aminoacyl-tRNA synthetase family.</text>
</comment>
<dbReference type="SUPFAM" id="SSF55190">
    <property type="entry name" value="Arginyl-tRNA synthetase (ArgRS), N-terminal 'additional' domain"/>
    <property type="match status" value="1"/>
</dbReference>
<name>A0A507DTA3_9FUNG</name>
<dbReference type="InterPro" id="IPR014729">
    <property type="entry name" value="Rossmann-like_a/b/a_fold"/>
</dbReference>
<protein>
    <recommendedName>
        <fullName evidence="2">arginine--tRNA ligase</fullName>
        <ecNumber evidence="2">6.1.1.19</ecNumber>
    </recommendedName>
    <alternativeName>
        <fullName evidence="8">Arginyl-tRNA synthetase</fullName>
    </alternativeName>
</protein>
<dbReference type="InterPro" id="IPR001412">
    <property type="entry name" value="aa-tRNA-synth_I_CS"/>
</dbReference>
<dbReference type="Pfam" id="PF03485">
    <property type="entry name" value="Arg_tRNA_synt_N"/>
    <property type="match status" value="1"/>
</dbReference>
<dbReference type="Gene3D" id="3.30.1360.70">
    <property type="entry name" value="Arginyl tRNA synthetase N-terminal domain"/>
    <property type="match status" value="1"/>
</dbReference>
<dbReference type="CDD" id="cd00671">
    <property type="entry name" value="ArgRS_core"/>
    <property type="match status" value="1"/>
</dbReference>
<evidence type="ECO:0000256" key="6">
    <source>
        <dbReference type="ARBA" id="ARBA00022917"/>
    </source>
</evidence>
<dbReference type="NCBIfam" id="TIGR00456">
    <property type="entry name" value="argS"/>
    <property type="match status" value="1"/>
</dbReference>
<dbReference type="Gene3D" id="3.40.50.620">
    <property type="entry name" value="HUPs"/>
    <property type="match status" value="1"/>
</dbReference>
<dbReference type="InterPro" id="IPR036695">
    <property type="entry name" value="Arg-tRNA-synth_N_sf"/>
</dbReference>
<dbReference type="Pfam" id="PF00750">
    <property type="entry name" value="tRNA-synt_1d"/>
    <property type="match status" value="1"/>
</dbReference>
<dbReference type="SMART" id="SM01016">
    <property type="entry name" value="Arg_tRNA_synt_N"/>
    <property type="match status" value="1"/>
</dbReference>
<keyword evidence="5 10" id="KW-0067">ATP-binding</keyword>
<dbReference type="VEuPathDB" id="FungiDB:SeMB42_g00057"/>
<dbReference type="GO" id="GO:0006420">
    <property type="term" value="P:arginyl-tRNA aminoacylation"/>
    <property type="evidence" value="ECO:0007669"/>
    <property type="project" value="InterPro"/>
</dbReference>
<dbReference type="Pfam" id="PF05746">
    <property type="entry name" value="DALR_1"/>
    <property type="match status" value="1"/>
</dbReference>
<dbReference type="GO" id="GO:0004814">
    <property type="term" value="F:arginine-tRNA ligase activity"/>
    <property type="evidence" value="ECO:0007669"/>
    <property type="project" value="UniProtKB-EC"/>
</dbReference>
<evidence type="ECO:0000313" key="14">
    <source>
        <dbReference type="Proteomes" id="UP000317494"/>
    </source>
</evidence>